<feature type="compositionally biased region" description="Basic and acidic residues" evidence="1">
    <location>
        <begin position="93"/>
        <end position="109"/>
    </location>
</feature>
<evidence type="ECO:0000313" key="2">
    <source>
        <dbReference type="EMBL" id="CAG9856986.1"/>
    </source>
</evidence>
<gene>
    <name evidence="2" type="ORF">PHYEVI_LOCUS3397</name>
</gene>
<proteinExistence type="predicted"/>
<dbReference type="Proteomes" id="UP001153712">
    <property type="component" value="Chromosome 13"/>
</dbReference>
<feature type="compositionally biased region" description="Basic and acidic residues" evidence="1">
    <location>
        <begin position="12"/>
        <end position="22"/>
    </location>
</feature>
<dbReference type="EMBL" id="OU900106">
    <property type="protein sequence ID" value="CAG9856986.1"/>
    <property type="molecule type" value="Genomic_DNA"/>
</dbReference>
<protein>
    <submittedName>
        <fullName evidence="2">Uncharacterized protein</fullName>
    </submittedName>
</protein>
<evidence type="ECO:0000256" key="1">
    <source>
        <dbReference type="SAM" id="MobiDB-lite"/>
    </source>
</evidence>
<dbReference type="AlphaFoldDB" id="A0A9N9XLC3"/>
<feature type="compositionally biased region" description="Low complexity" evidence="1">
    <location>
        <begin position="79"/>
        <end position="88"/>
    </location>
</feature>
<evidence type="ECO:0000313" key="3">
    <source>
        <dbReference type="Proteomes" id="UP001153712"/>
    </source>
</evidence>
<feature type="compositionally biased region" description="Basic and acidic residues" evidence="1">
    <location>
        <begin position="60"/>
        <end position="76"/>
    </location>
</feature>
<organism evidence="2 3">
    <name type="scientific">Phyllotreta striolata</name>
    <name type="common">Striped flea beetle</name>
    <name type="synonym">Crioceris striolata</name>
    <dbReference type="NCBI Taxonomy" id="444603"/>
    <lineage>
        <taxon>Eukaryota</taxon>
        <taxon>Metazoa</taxon>
        <taxon>Ecdysozoa</taxon>
        <taxon>Arthropoda</taxon>
        <taxon>Hexapoda</taxon>
        <taxon>Insecta</taxon>
        <taxon>Pterygota</taxon>
        <taxon>Neoptera</taxon>
        <taxon>Endopterygota</taxon>
        <taxon>Coleoptera</taxon>
        <taxon>Polyphaga</taxon>
        <taxon>Cucujiformia</taxon>
        <taxon>Chrysomeloidea</taxon>
        <taxon>Chrysomelidae</taxon>
        <taxon>Galerucinae</taxon>
        <taxon>Alticini</taxon>
        <taxon>Phyllotreta</taxon>
    </lineage>
</organism>
<keyword evidence="3" id="KW-1185">Reference proteome</keyword>
<feature type="region of interest" description="Disordered" evidence="1">
    <location>
        <begin position="1"/>
        <end position="120"/>
    </location>
</feature>
<reference evidence="2" key="1">
    <citation type="submission" date="2022-01" db="EMBL/GenBank/DDBJ databases">
        <authorList>
            <person name="King R."/>
        </authorList>
    </citation>
    <scope>NUCLEOTIDE SEQUENCE</scope>
</reference>
<accession>A0A9N9XLC3</accession>
<sequence length="120" mass="13752">MRLCKVKVSTQNREKHHGEHPHDGHRRNPRRADVGDNQAAAAGARREQSQFADDNAVGSEDQRRRAARRRAVDNRQRGRQLLLQLRRLPPVRRPPEARLRHHSGQDLRVQRGGFEGLPGS</sequence>
<name>A0A9N9XLC3_PHYSR</name>